<name>A0ABM9NMX2_9GAMM</name>
<accession>A0ABM9NMX2</accession>
<protein>
    <submittedName>
        <fullName evidence="2">Peroxidase-related enzyme</fullName>
    </submittedName>
</protein>
<organism evidence="2 3">
    <name type="scientific">Candidatus Methylocalor cossyra</name>
    <dbReference type="NCBI Taxonomy" id="3108543"/>
    <lineage>
        <taxon>Bacteria</taxon>
        <taxon>Pseudomonadati</taxon>
        <taxon>Pseudomonadota</taxon>
        <taxon>Gammaproteobacteria</taxon>
        <taxon>Methylococcales</taxon>
        <taxon>Methylococcaceae</taxon>
        <taxon>Candidatus Methylocalor</taxon>
    </lineage>
</organism>
<keyword evidence="2" id="KW-0575">Peroxidase</keyword>
<dbReference type="SUPFAM" id="SSF69118">
    <property type="entry name" value="AhpD-like"/>
    <property type="match status" value="1"/>
</dbReference>
<evidence type="ECO:0000313" key="2">
    <source>
        <dbReference type="EMBL" id="CAL1242003.1"/>
    </source>
</evidence>
<dbReference type="Gene3D" id="1.20.1290.10">
    <property type="entry name" value="AhpD-like"/>
    <property type="match status" value="1"/>
</dbReference>
<dbReference type="Proteomes" id="UP001497493">
    <property type="component" value="Plasmid 2"/>
</dbReference>
<keyword evidence="2" id="KW-0614">Plasmid</keyword>
<dbReference type="InterPro" id="IPR029032">
    <property type="entry name" value="AhpD-like"/>
</dbReference>
<dbReference type="RefSeq" id="WP_348760055.1">
    <property type="nucleotide sequence ID" value="NZ_OZ026885.1"/>
</dbReference>
<dbReference type="PANTHER" id="PTHR35446:SF3">
    <property type="entry name" value="CMD DOMAIN-CONTAINING PROTEIN"/>
    <property type="match status" value="1"/>
</dbReference>
<reference evidence="2 3" key="1">
    <citation type="submission" date="2024-04" db="EMBL/GenBank/DDBJ databases">
        <authorList>
            <person name="Cremers G."/>
        </authorList>
    </citation>
    <scope>NUCLEOTIDE SEQUENCE [LARGE SCALE GENOMIC DNA]</scope>
    <source>
        <strain evidence="2">MeCH1-AG</strain>
        <plasmid evidence="2 3">2</plasmid>
    </source>
</reference>
<feature type="domain" description="Carboxymuconolactone decarboxylase-like" evidence="1">
    <location>
        <begin position="41"/>
        <end position="105"/>
    </location>
</feature>
<evidence type="ECO:0000313" key="3">
    <source>
        <dbReference type="Proteomes" id="UP001497493"/>
    </source>
</evidence>
<evidence type="ECO:0000259" key="1">
    <source>
        <dbReference type="Pfam" id="PF02627"/>
    </source>
</evidence>
<dbReference type="InterPro" id="IPR003779">
    <property type="entry name" value="CMD-like"/>
</dbReference>
<dbReference type="InterPro" id="IPR004675">
    <property type="entry name" value="AhpD_core"/>
</dbReference>
<dbReference type="NCBIfam" id="TIGR00778">
    <property type="entry name" value="ahpD_dom"/>
    <property type="match status" value="1"/>
</dbReference>
<sequence>MTTFTFYSADNAPAVARPFLAEIQRELGFIPGLLAGLAESPSALQAYLQLTELLDQSSLSPTERHIAALSASVENRCHYCVPFHSQMARSRAGVDEAVVDAARAGQTLPDPRLDALAVFTRAVVRQRGWVDEGAIASFLAAGFSRANALDVVLAITLKTLSNYANRLMQTPLDEALTAEAWVA</sequence>
<dbReference type="GO" id="GO:0004601">
    <property type="term" value="F:peroxidase activity"/>
    <property type="evidence" value="ECO:0007669"/>
    <property type="project" value="UniProtKB-KW"/>
</dbReference>
<keyword evidence="3" id="KW-1185">Reference proteome</keyword>
<gene>
    <name evidence="2" type="ORF">MECH1_V1_P0071</name>
</gene>
<dbReference type="EMBL" id="OZ026885">
    <property type="protein sequence ID" value="CAL1242003.1"/>
    <property type="molecule type" value="Genomic_DNA"/>
</dbReference>
<dbReference type="PANTHER" id="PTHR35446">
    <property type="entry name" value="SI:CH211-175M2.5"/>
    <property type="match status" value="1"/>
</dbReference>
<keyword evidence="2" id="KW-0560">Oxidoreductase</keyword>
<proteinExistence type="predicted"/>
<geneLocation type="plasmid" evidence="2 3">
    <name>2</name>
</geneLocation>
<dbReference type="Pfam" id="PF02627">
    <property type="entry name" value="CMD"/>
    <property type="match status" value="1"/>
</dbReference>